<evidence type="ECO:0000313" key="2">
    <source>
        <dbReference type="Proteomes" id="UP000199492"/>
    </source>
</evidence>
<dbReference type="AlphaFoldDB" id="A0A1G8GY31"/>
<keyword evidence="1" id="KW-0489">Methyltransferase</keyword>
<dbReference type="EMBL" id="FNCZ01000006">
    <property type="protein sequence ID" value="SDH99303.1"/>
    <property type="molecule type" value="Genomic_DNA"/>
</dbReference>
<evidence type="ECO:0000313" key="1">
    <source>
        <dbReference type="EMBL" id="SDH99303.1"/>
    </source>
</evidence>
<dbReference type="Proteomes" id="UP000199492">
    <property type="component" value="Unassembled WGS sequence"/>
</dbReference>
<accession>A0A1G8GY31</accession>
<dbReference type="SUPFAM" id="SSF53335">
    <property type="entry name" value="S-adenosyl-L-methionine-dependent methyltransferases"/>
    <property type="match status" value="1"/>
</dbReference>
<keyword evidence="1" id="KW-0808">Transferase</keyword>
<gene>
    <name evidence="1" type="ORF">SAMN04489796_10664</name>
</gene>
<dbReference type="Pfam" id="PF13489">
    <property type="entry name" value="Methyltransf_23"/>
    <property type="match status" value="1"/>
</dbReference>
<protein>
    <submittedName>
        <fullName evidence="1">Methyltransferase domain-containing protein</fullName>
    </submittedName>
</protein>
<name>A0A1G8GY31_9FLAO</name>
<dbReference type="CDD" id="cd02440">
    <property type="entry name" value="AdoMet_MTases"/>
    <property type="match status" value="1"/>
</dbReference>
<reference evidence="2" key="1">
    <citation type="submission" date="2016-10" db="EMBL/GenBank/DDBJ databases">
        <authorList>
            <person name="Varghese N."/>
            <person name="Submissions S."/>
        </authorList>
    </citation>
    <scope>NUCLEOTIDE SEQUENCE [LARGE SCALE GENOMIC DNA]</scope>
    <source>
        <strain evidence="2">DSM 15363</strain>
    </source>
</reference>
<sequence>MTMSKDLFGKALLDYQNGNYSEDIITYTNISDEDELPLPYLFRNYSEMPKLEQAALKLAKGNVLDVGCGSGSHALWLQEQNIKVKAIDSSKGAVEVAMKRGVLNVELKPLLEETESFDTILLLMNGTGIFQELSEVANYLKHLKSLLNPDGQILIDSSDISYMYEDDDGGMWLDLNQGYPGELDYFLSYKGEKEVPMKWLYLDFETLKTACLTVGLKCEKVMDGDHFDYLAKLY</sequence>
<dbReference type="STRING" id="262004.SAMN04489796_10664"/>
<keyword evidence="2" id="KW-1185">Reference proteome</keyword>
<dbReference type="InterPro" id="IPR029063">
    <property type="entry name" value="SAM-dependent_MTases_sf"/>
</dbReference>
<dbReference type="GO" id="GO:0032259">
    <property type="term" value="P:methylation"/>
    <property type="evidence" value="ECO:0007669"/>
    <property type="project" value="UniProtKB-KW"/>
</dbReference>
<proteinExistence type="predicted"/>
<dbReference type="GO" id="GO:0008168">
    <property type="term" value="F:methyltransferase activity"/>
    <property type="evidence" value="ECO:0007669"/>
    <property type="project" value="UniProtKB-KW"/>
</dbReference>
<dbReference type="Gene3D" id="3.40.50.150">
    <property type="entry name" value="Vaccinia Virus protein VP39"/>
    <property type="match status" value="1"/>
</dbReference>
<organism evidence="1 2">
    <name type="scientific">Winogradskyella thalassocola</name>
    <dbReference type="NCBI Taxonomy" id="262004"/>
    <lineage>
        <taxon>Bacteria</taxon>
        <taxon>Pseudomonadati</taxon>
        <taxon>Bacteroidota</taxon>
        <taxon>Flavobacteriia</taxon>
        <taxon>Flavobacteriales</taxon>
        <taxon>Flavobacteriaceae</taxon>
        <taxon>Winogradskyella</taxon>
    </lineage>
</organism>